<proteinExistence type="predicted"/>
<name>A0A9D4ZAS7_ADICA</name>
<keyword evidence="2" id="KW-1185">Reference proteome</keyword>
<gene>
    <name evidence="1" type="ORF">GOP47_0016933</name>
</gene>
<reference evidence="1" key="1">
    <citation type="submission" date="2021-01" db="EMBL/GenBank/DDBJ databases">
        <title>Adiantum capillus-veneris genome.</title>
        <authorList>
            <person name="Fang Y."/>
            <person name="Liao Q."/>
        </authorList>
    </citation>
    <scope>NUCLEOTIDE SEQUENCE</scope>
    <source>
        <strain evidence="1">H3</strain>
        <tissue evidence="1">Leaf</tissue>
    </source>
</reference>
<sequence length="171" mass="17877">MSSSMLSSLASGSSVRVGDGGARPFSPSAFGRSPSARLAPLIFSERRNALASTDLVFGLGFNSTKPTRHGLGFRFGCIKGVGFEKAFTGIRLDVPTLLSFRGDAAPYGNNSGKLKSTEARRQRLCSVRATASAGSLAASDPAPKPAPKKFLGVDAITLKKQKGAVQRLSPF</sequence>
<evidence type="ECO:0000313" key="1">
    <source>
        <dbReference type="EMBL" id="KAI5068588.1"/>
    </source>
</evidence>
<comment type="caution">
    <text evidence="1">The sequence shown here is derived from an EMBL/GenBank/DDBJ whole genome shotgun (WGS) entry which is preliminary data.</text>
</comment>
<dbReference type="EMBL" id="JABFUD020000016">
    <property type="protein sequence ID" value="KAI5068588.1"/>
    <property type="molecule type" value="Genomic_DNA"/>
</dbReference>
<protein>
    <submittedName>
        <fullName evidence="1">Uncharacterized protein</fullName>
    </submittedName>
</protein>
<evidence type="ECO:0000313" key="2">
    <source>
        <dbReference type="Proteomes" id="UP000886520"/>
    </source>
</evidence>
<dbReference type="AlphaFoldDB" id="A0A9D4ZAS7"/>
<accession>A0A9D4ZAS7</accession>
<organism evidence="1 2">
    <name type="scientific">Adiantum capillus-veneris</name>
    <name type="common">Maidenhair fern</name>
    <dbReference type="NCBI Taxonomy" id="13818"/>
    <lineage>
        <taxon>Eukaryota</taxon>
        <taxon>Viridiplantae</taxon>
        <taxon>Streptophyta</taxon>
        <taxon>Embryophyta</taxon>
        <taxon>Tracheophyta</taxon>
        <taxon>Polypodiopsida</taxon>
        <taxon>Polypodiidae</taxon>
        <taxon>Polypodiales</taxon>
        <taxon>Pteridineae</taxon>
        <taxon>Pteridaceae</taxon>
        <taxon>Vittarioideae</taxon>
        <taxon>Adiantum</taxon>
    </lineage>
</organism>
<dbReference type="Proteomes" id="UP000886520">
    <property type="component" value="Chromosome 16"/>
</dbReference>